<comment type="caution">
    <text evidence="1">The sequence shown here is derived from an EMBL/GenBank/DDBJ whole genome shotgun (WGS) entry which is preliminary data.</text>
</comment>
<organism evidence="1 2">
    <name type="scientific">Holotrichia oblita</name>
    <name type="common">Chafer beetle</name>
    <dbReference type="NCBI Taxonomy" id="644536"/>
    <lineage>
        <taxon>Eukaryota</taxon>
        <taxon>Metazoa</taxon>
        <taxon>Ecdysozoa</taxon>
        <taxon>Arthropoda</taxon>
        <taxon>Hexapoda</taxon>
        <taxon>Insecta</taxon>
        <taxon>Pterygota</taxon>
        <taxon>Neoptera</taxon>
        <taxon>Endopterygota</taxon>
        <taxon>Coleoptera</taxon>
        <taxon>Polyphaga</taxon>
        <taxon>Scarabaeiformia</taxon>
        <taxon>Scarabaeidae</taxon>
        <taxon>Melolonthinae</taxon>
        <taxon>Holotrichia</taxon>
    </lineage>
</organism>
<name>A0ACB9T6U9_HOLOL</name>
<dbReference type="Proteomes" id="UP001056778">
    <property type="component" value="Chromosome 4"/>
</dbReference>
<accession>A0ACB9T6U9</accession>
<keyword evidence="2" id="KW-1185">Reference proteome</keyword>
<reference evidence="1" key="1">
    <citation type="submission" date="2022-04" db="EMBL/GenBank/DDBJ databases">
        <title>Chromosome-scale genome assembly of Holotrichia oblita Faldermann.</title>
        <authorList>
            <person name="Rongchong L."/>
        </authorList>
    </citation>
    <scope>NUCLEOTIDE SEQUENCE</scope>
    <source>
        <strain evidence="1">81SQS9</strain>
    </source>
</reference>
<protein>
    <submittedName>
        <fullName evidence="1">Hyaluronan mediated motility receptor</fullName>
    </submittedName>
</protein>
<keyword evidence="1" id="KW-0675">Receptor</keyword>
<evidence type="ECO:0000313" key="1">
    <source>
        <dbReference type="EMBL" id="KAI4462548.1"/>
    </source>
</evidence>
<proteinExistence type="predicted"/>
<dbReference type="EMBL" id="CM043018">
    <property type="protein sequence ID" value="KAI4462548.1"/>
    <property type="molecule type" value="Genomic_DNA"/>
</dbReference>
<evidence type="ECO:0000313" key="2">
    <source>
        <dbReference type="Proteomes" id="UP001056778"/>
    </source>
</evidence>
<sequence length="903" mass="107118">MSFPRAKLQRFNEIHNCTPSPADYNPKIKSHVAGVAVSTTERFMEHKSPAVSDISINSLNSTTCFRTPTLPKKKRAVTPSLSKVKSANIFKETNLDNDALSDKIVECSNKDSYINDLLEQIEDMKLQLNQLKLQKDDLKRQKIKFETLLRETQDDHKIEIENVNTKHKNELILLQMEIENVKINLELAKKECDEFKSQNPDEKYGEIIEQIKEEYELKMKNLHDDHYNEHVILKEHIMKIKNEMIMSRNEWDKMRTQNRQDIEELLEHISKFQKLNGVLIQTYNEEIKTKEEIIDKEVQTSLRLENELKLLKESHRKEIDELKLRHKKEIEDIEYEMLKTITESHNKLERDKKSLEDAYKSKIINLENNHKETVTKIRNQTDLQIKQIEEDFEKDHLQKDFDEKIEDIENKWKIKLEQQIKESDEILKECQAISEYNIIQCELEKNDAKRILLERLNELEETKELNNKYLLLKNEMENLYTQLKSEHDNTLTNLATIQEELLKERELRQHEAQQTLAEKHTFEITISKTRKAVEALTKRLFDSDRDVEQLKLELEECEKAKLQNEDKCNKLAIELDTMKKLYEDTELQNESNLVLCQDKIEKVRKHLYERVDRYKGKSVKVLEETKEMKEHLHQQQTLNSEAQHLISKLVLEFEDCEAQNLELEERMLMLKKDLEEATKRVVELEKINEELKGQLKEQMDHNQKIKIQVDEESALKNEEIQSLIKQMNQLQDKYDSYYQYCEYYKCKVNQSEKEIEELNKYEGLLQKNAELTNTIAQQESLIAPFRDQLEAYEVERAALLNQKHDAENEAKLMGMKYAQILGHQNQNQKIKHLEDLKRKNFELIENKNELELKTRVQAKTIEKLRKKIAMLTKTPKKASDDKENLNNSSLNGSLVFSPLRDMN</sequence>
<gene>
    <name evidence="1" type="ORF">MML48_4g00006292</name>
</gene>